<dbReference type="Pfam" id="PF04052">
    <property type="entry name" value="TolB_N"/>
    <property type="match status" value="1"/>
</dbReference>
<sequence precursor="true">MTKKTRLLLKAAGCAGALLLALGVAAPAPARAEVRIDITKGVVEPLPIAITSFAGAGGREAQVGADISKVVAADLERSGLFRPLDPKGFLQTPDQLRSGEPRYQDWRAVGAQALVAGNTTAMGDGRMKVDFRLWDVAAGQYMQGLSYTATTDSWRRIAHIVADAIYKRLTGEEGYFDTRIVYVAESGPANARKKQLAIMDQDGENHQFLTDGKNLVLTPRFSPATQEITYMSYFNKKPRVYLFNIDSGRQEVLGDFVGMTFAPRFSPDGNKVIMSMAQNGNTDIYALDLRTRRQTQLTDSPGIDTGPSYSPDGQRIVFESDRGGSQQLYIMGADGSGAKRLTFGEGRYGTPVWSPRGDLIAFTRQRGSNFALGVIRPDGTGERILTESFHVEGPTWAPNGRVLSFFRDVPSGDGRGRSAKLYTIDVTGANERRVITPLDGSDPAWSPLIP</sequence>
<dbReference type="PANTHER" id="PTHR36842:SF1">
    <property type="entry name" value="PROTEIN TOLB"/>
    <property type="match status" value="1"/>
</dbReference>
<dbReference type="SUPFAM" id="SSF52964">
    <property type="entry name" value="TolB, N-terminal domain"/>
    <property type="match status" value="1"/>
</dbReference>
<dbReference type="InterPro" id="IPR006311">
    <property type="entry name" value="TAT_signal"/>
</dbReference>
<reference evidence="7 8" key="1">
    <citation type="submission" date="2023-06" db="EMBL/GenBank/DDBJ databases">
        <title>Azospirillum isscasensis sp.nov, a bacterium isolated from rhizosphere soil of rice.</title>
        <authorList>
            <person name="Wang H."/>
        </authorList>
    </citation>
    <scope>NUCLEOTIDE SEQUENCE [LARGE SCALE GENOMIC DNA]</scope>
    <source>
        <strain evidence="7 8">C340-1</strain>
    </source>
</reference>
<evidence type="ECO:0000313" key="7">
    <source>
        <dbReference type="EMBL" id="MDQ2106238.1"/>
    </source>
</evidence>
<dbReference type="InterPro" id="IPR011042">
    <property type="entry name" value="6-blade_b-propeller_TolB-like"/>
</dbReference>
<keyword evidence="5" id="KW-0132">Cell division</keyword>
<evidence type="ECO:0000256" key="1">
    <source>
        <dbReference type="ARBA" id="ARBA00004418"/>
    </source>
</evidence>
<comment type="function">
    <text evidence="5">Part of the Tol-Pal system, which plays a role in outer membrane invagination during cell division and is important for maintaining outer membrane integrity.</text>
</comment>
<keyword evidence="5" id="KW-0131">Cell cycle</keyword>
<keyword evidence="4 5" id="KW-0574">Periplasm</keyword>
<proteinExistence type="inferred from homology"/>
<comment type="subunit">
    <text evidence="5">The Tol-Pal system is composed of five core proteins: the inner membrane proteins TolA, TolQ and TolR, the periplasmic protein TolB and the outer membrane protein Pal. They form a network linking the inner and outer membranes and the peptidoglycan layer.</text>
</comment>
<comment type="subcellular location">
    <subcellularLocation>
        <location evidence="1 5">Periplasm</location>
    </subcellularLocation>
</comment>
<evidence type="ECO:0000256" key="2">
    <source>
        <dbReference type="ARBA" id="ARBA00009820"/>
    </source>
</evidence>
<evidence type="ECO:0000313" key="8">
    <source>
        <dbReference type="Proteomes" id="UP001227317"/>
    </source>
</evidence>
<dbReference type="HAMAP" id="MF_00671">
    <property type="entry name" value="TolB"/>
    <property type="match status" value="1"/>
</dbReference>
<dbReference type="Pfam" id="PF07676">
    <property type="entry name" value="PD40"/>
    <property type="match status" value="4"/>
</dbReference>
<dbReference type="PROSITE" id="PS51318">
    <property type="entry name" value="TAT"/>
    <property type="match status" value="1"/>
</dbReference>
<dbReference type="SUPFAM" id="SSF69304">
    <property type="entry name" value="Tricorn protease N-terminal domain"/>
    <property type="match status" value="1"/>
</dbReference>
<protein>
    <recommendedName>
        <fullName evidence="5">Tol-Pal system protein TolB</fullName>
    </recommendedName>
</protein>
<gene>
    <name evidence="5 7" type="primary">tolB</name>
    <name evidence="7" type="ORF">QSG27_26330</name>
</gene>
<feature type="domain" description="TolB N-terminal" evidence="6">
    <location>
        <begin position="34"/>
        <end position="140"/>
    </location>
</feature>
<feature type="chain" id="PRO_5044923292" description="Tol-Pal system protein TolB" evidence="5">
    <location>
        <begin position="33"/>
        <end position="450"/>
    </location>
</feature>
<evidence type="ECO:0000256" key="5">
    <source>
        <dbReference type="HAMAP-Rule" id="MF_00671"/>
    </source>
</evidence>
<dbReference type="Proteomes" id="UP001227317">
    <property type="component" value="Unassembled WGS sequence"/>
</dbReference>
<comment type="similarity">
    <text evidence="2 5">Belongs to the TolB family.</text>
</comment>
<dbReference type="Gene3D" id="2.120.10.30">
    <property type="entry name" value="TolB, C-terminal domain"/>
    <property type="match status" value="1"/>
</dbReference>
<dbReference type="InterPro" id="IPR014167">
    <property type="entry name" value="Tol-Pal_TolB"/>
</dbReference>
<evidence type="ECO:0000259" key="6">
    <source>
        <dbReference type="Pfam" id="PF04052"/>
    </source>
</evidence>
<name>A0ABU0WQN5_9PROT</name>
<organism evidence="7 8">
    <name type="scientific">Azospirillum isscasi</name>
    <dbReference type="NCBI Taxonomy" id="3053926"/>
    <lineage>
        <taxon>Bacteria</taxon>
        <taxon>Pseudomonadati</taxon>
        <taxon>Pseudomonadota</taxon>
        <taxon>Alphaproteobacteria</taxon>
        <taxon>Rhodospirillales</taxon>
        <taxon>Azospirillaceae</taxon>
        <taxon>Azospirillum</taxon>
    </lineage>
</organism>
<dbReference type="InterPro" id="IPR011659">
    <property type="entry name" value="WD40"/>
</dbReference>
<dbReference type="NCBIfam" id="TIGR02800">
    <property type="entry name" value="propeller_TolB"/>
    <property type="match status" value="1"/>
</dbReference>
<dbReference type="InterPro" id="IPR007195">
    <property type="entry name" value="TolB_N"/>
</dbReference>
<evidence type="ECO:0000256" key="3">
    <source>
        <dbReference type="ARBA" id="ARBA00022729"/>
    </source>
</evidence>
<keyword evidence="3 5" id="KW-0732">Signal</keyword>
<evidence type="ECO:0000256" key="4">
    <source>
        <dbReference type="ARBA" id="ARBA00022764"/>
    </source>
</evidence>
<feature type="signal peptide" evidence="5">
    <location>
        <begin position="1"/>
        <end position="32"/>
    </location>
</feature>
<dbReference type="RefSeq" id="WP_306711431.1">
    <property type="nucleotide sequence ID" value="NZ_JAUJFI010000217.1"/>
</dbReference>
<keyword evidence="8" id="KW-1185">Reference proteome</keyword>
<dbReference type="PANTHER" id="PTHR36842">
    <property type="entry name" value="PROTEIN TOLB HOMOLOG"/>
    <property type="match status" value="1"/>
</dbReference>
<dbReference type="EMBL" id="JAUJFI010000217">
    <property type="protein sequence ID" value="MDQ2106238.1"/>
    <property type="molecule type" value="Genomic_DNA"/>
</dbReference>
<dbReference type="Gene3D" id="3.40.50.10070">
    <property type="entry name" value="TolB, N-terminal domain"/>
    <property type="match status" value="1"/>
</dbReference>
<accession>A0ABU0WQN5</accession>
<comment type="caution">
    <text evidence="7">The sequence shown here is derived from an EMBL/GenBank/DDBJ whole genome shotgun (WGS) entry which is preliminary data.</text>
</comment>